<reference evidence="1 2" key="1">
    <citation type="journal article" date="2011" name="J. Bacteriol.">
        <title>Complete genome sequence of Burkholderia rhizoxinica, an endosymbiont of Rhizopus microsporus.</title>
        <authorList>
            <person name="Lackner G."/>
            <person name="Moebius N."/>
            <person name="Partida-Martinez L."/>
            <person name="Hertweck C."/>
        </authorList>
    </citation>
    <scope>NUCLEOTIDE SEQUENCE [LARGE SCALE GENOMIC DNA]</scope>
    <source>
        <strain evidence="2">DSM 19002 / CIP 109453 / HKI 454</strain>
        <plasmid evidence="1 2">pBRH01</plasmid>
    </source>
</reference>
<proteinExistence type="predicted"/>
<evidence type="ECO:0000313" key="1">
    <source>
        <dbReference type="EMBL" id="CBW76625.1"/>
    </source>
</evidence>
<dbReference type="InterPro" id="IPR027417">
    <property type="entry name" value="P-loop_NTPase"/>
</dbReference>
<sequence length="317" mass="35263">MHAHACAVIMTLSGTVACRCGRPRDSIQPNGGNRNVVLLLDTRYRRGAGLRRDQRDVAGKRRKLGADAIRLAERSRLTLARLVRVSTPRACPGRAAPGGLRTATTMTRLLFFCGHAGTGKTTLAKQLVPALLEATREPLCLLDKDTLYGRYSAAAMQALTHDPNDRDSPVYLQTLRGPEYEGLLDTARENVSLGISAVVVGPLSREVRDRRIFDRKWLRVPAHVDVHWVWVSVPEHIAHERIVRRANVHDAYKLAHWETYRQRCFEPDPADYPQLLIFDNSAPHDADRRALRDRLLAPAHPTAPAAPAANRPPFTAG</sequence>
<keyword evidence="1" id="KW-0808">Transferase</keyword>
<dbReference type="HOGENOM" id="CLU_867851_0_0_4"/>
<dbReference type="KEGG" id="brh:RBRH_00545"/>
<accession>E5AU51</accession>
<dbReference type="EMBL" id="FR687360">
    <property type="protein sequence ID" value="CBW76625.1"/>
    <property type="molecule type" value="Genomic_DNA"/>
</dbReference>
<dbReference type="Proteomes" id="UP000007437">
    <property type="component" value="Plasmid pBRH01"/>
</dbReference>
<name>E5AU51_MYCRK</name>
<organism evidence="1 2">
    <name type="scientific">Mycetohabitans rhizoxinica (strain DSM 19002 / CIP 109453 / HKI 454)</name>
    <name type="common">Paraburkholderia rhizoxinica</name>
    <dbReference type="NCBI Taxonomy" id="882378"/>
    <lineage>
        <taxon>Bacteria</taxon>
        <taxon>Pseudomonadati</taxon>
        <taxon>Pseudomonadota</taxon>
        <taxon>Betaproteobacteria</taxon>
        <taxon>Burkholderiales</taxon>
        <taxon>Burkholderiaceae</taxon>
        <taxon>Mycetohabitans</taxon>
    </lineage>
</organism>
<dbReference type="AlphaFoldDB" id="E5AU51"/>
<geneLocation type="plasmid" evidence="1 2">
    <name>pBRH01</name>
</geneLocation>
<keyword evidence="1" id="KW-0418">Kinase</keyword>
<keyword evidence="1" id="KW-0614">Plasmid</keyword>
<evidence type="ECO:0000313" key="2">
    <source>
        <dbReference type="Proteomes" id="UP000007437"/>
    </source>
</evidence>
<dbReference type="GO" id="GO:0004765">
    <property type="term" value="F:shikimate kinase activity"/>
    <property type="evidence" value="ECO:0007669"/>
    <property type="project" value="UniProtKB-EC"/>
</dbReference>
<dbReference type="Pfam" id="PF13671">
    <property type="entry name" value="AAA_33"/>
    <property type="match status" value="1"/>
</dbReference>
<dbReference type="Gene3D" id="3.40.50.300">
    <property type="entry name" value="P-loop containing nucleotide triphosphate hydrolases"/>
    <property type="match status" value="1"/>
</dbReference>
<gene>
    <name evidence="1" type="ordered locus">RBRH_00545</name>
</gene>
<dbReference type="EC" id="2.7.1.71" evidence="1"/>
<protein>
    <submittedName>
        <fullName evidence="1">Shikimate kinase</fullName>
        <ecNumber evidence="1">2.7.1.71</ecNumber>
    </submittedName>
</protein>
<dbReference type="eggNOG" id="COG0645">
    <property type="taxonomic scope" value="Bacteria"/>
</dbReference>
<dbReference type="SUPFAM" id="SSF52540">
    <property type="entry name" value="P-loop containing nucleoside triphosphate hydrolases"/>
    <property type="match status" value="1"/>
</dbReference>